<evidence type="ECO:0000256" key="1">
    <source>
        <dbReference type="SAM" id="MobiDB-lite"/>
    </source>
</evidence>
<evidence type="ECO:0000313" key="2">
    <source>
        <dbReference type="EMBL" id="MEQ2162341.1"/>
    </source>
</evidence>
<dbReference type="EMBL" id="JAHRIO010011607">
    <property type="protein sequence ID" value="MEQ2162341.1"/>
    <property type="molecule type" value="Genomic_DNA"/>
</dbReference>
<evidence type="ECO:0000313" key="3">
    <source>
        <dbReference type="Proteomes" id="UP001476798"/>
    </source>
</evidence>
<reference evidence="2 3" key="1">
    <citation type="submission" date="2021-06" db="EMBL/GenBank/DDBJ databases">
        <authorList>
            <person name="Palmer J.M."/>
        </authorList>
    </citation>
    <scope>NUCLEOTIDE SEQUENCE [LARGE SCALE GENOMIC DNA]</scope>
    <source>
        <strain evidence="2 3">GA_2019</strain>
        <tissue evidence="2">Muscle</tissue>
    </source>
</reference>
<organism evidence="2 3">
    <name type="scientific">Goodea atripinnis</name>
    <dbReference type="NCBI Taxonomy" id="208336"/>
    <lineage>
        <taxon>Eukaryota</taxon>
        <taxon>Metazoa</taxon>
        <taxon>Chordata</taxon>
        <taxon>Craniata</taxon>
        <taxon>Vertebrata</taxon>
        <taxon>Euteleostomi</taxon>
        <taxon>Actinopterygii</taxon>
        <taxon>Neopterygii</taxon>
        <taxon>Teleostei</taxon>
        <taxon>Neoteleostei</taxon>
        <taxon>Acanthomorphata</taxon>
        <taxon>Ovalentaria</taxon>
        <taxon>Atherinomorphae</taxon>
        <taxon>Cyprinodontiformes</taxon>
        <taxon>Goodeidae</taxon>
        <taxon>Goodea</taxon>
    </lineage>
</organism>
<keyword evidence="3" id="KW-1185">Reference proteome</keyword>
<proteinExistence type="predicted"/>
<gene>
    <name evidence="2" type="ORF">GOODEAATRI_018706</name>
</gene>
<name>A0ABV0MTZ3_9TELE</name>
<feature type="region of interest" description="Disordered" evidence="1">
    <location>
        <begin position="1"/>
        <end position="21"/>
    </location>
</feature>
<accession>A0ABV0MTZ3</accession>
<sequence length="101" mass="11056">MRSHSYRSKVASAKDVPVPLGPPSTVEMAGLPPGPALEPNLTVTLRNRLAWHVGRRLVPLLPTDQIAARLTDRFHQCATQAAAATNSIFFLAYAVLRRLEN</sequence>
<dbReference type="Proteomes" id="UP001476798">
    <property type="component" value="Unassembled WGS sequence"/>
</dbReference>
<comment type="caution">
    <text evidence="2">The sequence shown here is derived from an EMBL/GenBank/DDBJ whole genome shotgun (WGS) entry which is preliminary data.</text>
</comment>
<protein>
    <submittedName>
        <fullName evidence="2">Uncharacterized protein</fullName>
    </submittedName>
</protein>